<name>A0A4Y9YV07_9APHY</name>
<reference evidence="2 3" key="1">
    <citation type="submission" date="2019-01" db="EMBL/GenBank/DDBJ databases">
        <title>Genome sequencing of the rare red list fungi Fomitopsis rosea.</title>
        <authorList>
            <person name="Buettner E."/>
            <person name="Kellner H."/>
        </authorList>
    </citation>
    <scope>NUCLEOTIDE SEQUENCE [LARGE SCALE GENOMIC DNA]</scope>
    <source>
        <strain evidence="2 3">DSM 105464</strain>
    </source>
</reference>
<protein>
    <submittedName>
        <fullName evidence="2">Uncharacterized protein</fullName>
    </submittedName>
</protein>
<feature type="compositionally biased region" description="Acidic residues" evidence="1">
    <location>
        <begin position="36"/>
        <end position="48"/>
    </location>
</feature>
<dbReference type="Proteomes" id="UP000298390">
    <property type="component" value="Unassembled WGS sequence"/>
</dbReference>
<dbReference type="AlphaFoldDB" id="A0A4Y9YV07"/>
<evidence type="ECO:0000256" key="1">
    <source>
        <dbReference type="SAM" id="MobiDB-lite"/>
    </source>
</evidence>
<organism evidence="2 3">
    <name type="scientific">Rhodofomes roseus</name>
    <dbReference type="NCBI Taxonomy" id="34475"/>
    <lineage>
        <taxon>Eukaryota</taxon>
        <taxon>Fungi</taxon>
        <taxon>Dikarya</taxon>
        <taxon>Basidiomycota</taxon>
        <taxon>Agaricomycotina</taxon>
        <taxon>Agaricomycetes</taxon>
        <taxon>Polyporales</taxon>
        <taxon>Rhodofomes</taxon>
    </lineage>
</organism>
<feature type="compositionally biased region" description="Low complexity" evidence="1">
    <location>
        <begin position="49"/>
        <end position="58"/>
    </location>
</feature>
<dbReference type="EMBL" id="SEKV01000067">
    <property type="protein sequence ID" value="TFY65523.1"/>
    <property type="molecule type" value="Genomic_DNA"/>
</dbReference>
<comment type="caution">
    <text evidence="2">The sequence shown here is derived from an EMBL/GenBank/DDBJ whole genome shotgun (WGS) entry which is preliminary data.</text>
</comment>
<evidence type="ECO:0000313" key="3">
    <source>
        <dbReference type="Proteomes" id="UP000298390"/>
    </source>
</evidence>
<gene>
    <name evidence="2" type="ORF">EVJ58_g1928</name>
</gene>
<feature type="region of interest" description="Disordered" evidence="1">
    <location>
        <begin position="36"/>
        <end position="58"/>
    </location>
</feature>
<proteinExistence type="predicted"/>
<feature type="region of interest" description="Disordered" evidence="1">
    <location>
        <begin position="1"/>
        <end position="21"/>
    </location>
</feature>
<accession>A0A4Y9YV07</accession>
<sequence>MGTAVVDVPGSAASPPDVFPDGPWPLALLDACADDPETTVEPECEEEAAPAPAATALD</sequence>
<evidence type="ECO:0000313" key="2">
    <source>
        <dbReference type="EMBL" id="TFY65523.1"/>
    </source>
</evidence>